<dbReference type="HOGENOM" id="CLU_107649_4_0_1"/>
<evidence type="ECO:0000256" key="2">
    <source>
        <dbReference type="ARBA" id="ARBA00009530"/>
    </source>
</evidence>
<keyword evidence="8" id="KW-1185">Reference proteome</keyword>
<keyword evidence="4 6" id="KW-1133">Transmembrane helix</keyword>
<evidence type="ECO:0000256" key="6">
    <source>
        <dbReference type="SAM" id="Phobius"/>
    </source>
</evidence>
<dbReference type="PANTHER" id="PTHR21659:SF112">
    <property type="entry name" value="PROTEIN SNA2-RELATED"/>
    <property type="match status" value="1"/>
</dbReference>
<organism evidence="7 8">
    <name type="scientific">Laccaria amethystina LaAM-08-1</name>
    <dbReference type="NCBI Taxonomy" id="1095629"/>
    <lineage>
        <taxon>Eukaryota</taxon>
        <taxon>Fungi</taxon>
        <taxon>Dikarya</taxon>
        <taxon>Basidiomycota</taxon>
        <taxon>Agaricomycotina</taxon>
        <taxon>Agaricomycetes</taxon>
        <taxon>Agaricomycetidae</taxon>
        <taxon>Agaricales</taxon>
        <taxon>Agaricineae</taxon>
        <taxon>Hydnangiaceae</taxon>
        <taxon>Laccaria</taxon>
    </lineage>
</organism>
<accession>A0A0C9XNY3</accession>
<evidence type="ECO:0000256" key="1">
    <source>
        <dbReference type="ARBA" id="ARBA00004370"/>
    </source>
</evidence>
<comment type="subcellular location">
    <subcellularLocation>
        <location evidence="1">Membrane</location>
    </subcellularLocation>
</comment>
<dbReference type="Proteomes" id="UP000054477">
    <property type="component" value="Unassembled WGS sequence"/>
</dbReference>
<dbReference type="EMBL" id="KN838685">
    <property type="protein sequence ID" value="KIJ97727.1"/>
    <property type="molecule type" value="Genomic_DNA"/>
</dbReference>
<dbReference type="PANTHER" id="PTHR21659">
    <property type="entry name" value="HYDROPHOBIC PROTEIN RCI2 LOW TEMPERATURE AND SALT RESPONSIVE PROTEIN LTI6 -RELATED"/>
    <property type="match status" value="1"/>
</dbReference>
<evidence type="ECO:0000313" key="8">
    <source>
        <dbReference type="Proteomes" id="UP000054477"/>
    </source>
</evidence>
<feature type="transmembrane region" description="Helical" evidence="6">
    <location>
        <begin position="35"/>
        <end position="57"/>
    </location>
</feature>
<dbReference type="AlphaFoldDB" id="A0A0C9XNY3"/>
<reference evidence="7 8" key="1">
    <citation type="submission" date="2014-04" db="EMBL/GenBank/DDBJ databases">
        <authorList>
            <consortium name="DOE Joint Genome Institute"/>
            <person name="Kuo A."/>
            <person name="Kohler A."/>
            <person name="Nagy L.G."/>
            <person name="Floudas D."/>
            <person name="Copeland A."/>
            <person name="Barry K.W."/>
            <person name="Cichocki N."/>
            <person name="Veneault-Fourrey C."/>
            <person name="LaButti K."/>
            <person name="Lindquist E.A."/>
            <person name="Lipzen A."/>
            <person name="Lundell T."/>
            <person name="Morin E."/>
            <person name="Murat C."/>
            <person name="Sun H."/>
            <person name="Tunlid A."/>
            <person name="Henrissat B."/>
            <person name="Grigoriev I.V."/>
            <person name="Hibbett D.S."/>
            <person name="Martin F."/>
            <person name="Nordberg H.P."/>
            <person name="Cantor M.N."/>
            <person name="Hua S.X."/>
        </authorList>
    </citation>
    <scope>NUCLEOTIDE SEQUENCE [LARGE SCALE GENOMIC DNA]</scope>
    <source>
        <strain evidence="7 8">LaAM-08-1</strain>
    </source>
</reference>
<dbReference type="GO" id="GO:0016020">
    <property type="term" value="C:membrane"/>
    <property type="evidence" value="ECO:0007669"/>
    <property type="project" value="UniProtKB-SubCell"/>
</dbReference>
<name>A0A0C9XNY3_9AGAR</name>
<keyword evidence="5 6" id="KW-0472">Membrane</keyword>
<feature type="transmembrane region" description="Helical" evidence="6">
    <location>
        <begin position="12"/>
        <end position="28"/>
    </location>
</feature>
<sequence length="65" mass="7413">MPDAVSSSTDIVLYFMAILLPPLPVFMKRGCEIDLWINIILCIFAWIPGIIHAWWVIARTPGVRM</sequence>
<reference evidence="8" key="2">
    <citation type="submission" date="2015-01" db="EMBL/GenBank/DDBJ databases">
        <title>Evolutionary Origins and Diversification of the Mycorrhizal Mutualists.</title>
        <authorList>
            <consortium name="DOE Joint Genome Institute"/>
            <consortium name="Mycorrhizal Genomics Consortium"/>
            <person name="Kohler A."/>
            <person name="Kuo A."/>
            <person name="Nagy L.G."/>
            <person name="Floudas D."/>
            <person name="Copeland A."/>
            <person name="Barry K.W."/>
            <person name="Cichocki N."/>
            <person name="Veneault-Fourrey C."/>
            <person name="LaButti K."/>
            <person name="Lindquist E.A."/>
            <person name="Lipzen A."/>
            <person name="Lundell T."/>
            <person name="Morin E."/>
            <person name="Murat C."/>
            <person name="Riley R."/>
            <person name="Ohm R."/>
            <person name="Sun H."/>
            <person name="Tunlid A."/>
            <person name="Henrissat B."/>
            <person name="Grigoriev I.V."/>
            <person name="Hibbett D.S."/>
            <person name="Martin F."/>
        </authorList>
    </citation>
    <scope>NUCLEOTIDE SEQUENCE [LARGE SCALE GENOMIC DNA]</scope>
    <source>
        <strain evidence="8">LaAM-08-1</strain>
    </source>
</reference>
<evidence type="ECO:0000313" key="7">
    <source>
        <dbReference type="EMBL" id="KIJ97727.1"/>
    </source>
</evidence>
<dbReference type="InterPro" id="IPR000612">
    <property type="entry name" value="PMP3"/>
</dbReference>
<evidence type="ECO:0000256" key="4">
    <source>
        <dbReference type="ARBA" id="ARBA00022989"/>
    </source>
</evidence>
<comment type="similarity">
    <text evidence="2">Belongs to the UPF0057 (PMP3) family.</text>
</comment>
<protein>
    <submittedName>
        <fullName evidence="7">Uncharacterized protein</fullName>
    </submittedName>
</protein>
<dbReference type="Pfam" id="PF01679">
    <property type="entry name" value="Pmp3"/>
    <property type="match status" value="1"/>
</dbReference>
<dbReference type="OrthoDB" id="2802411at2759"/>
<evidence type="ECO:0000256" key="3">
    <source>
        <dbReference type="ARBA" id="ARBA00022692"/>
    </source>
</evidence>
<gene>
    <name evidence="7" type="ORF">K443DRAFT_681292</name>
</gene>
<dbReference type="STRING" id="1095629.A0A0C9XNY3"/>
<evidence type="ECO:0000256" key="5">
    <source>
        <dbReference type="ARBA" id="ARBA00023136"/>
    </source>
</evidence>
<keyword evidence="3 6" id="KW-0812">Transmembrane</keyword>
<proteinExistence type="inferred from homology"/>